<dbReference type="Pfam" id="PF13470">
    <property type="entry name" value="PIN_3"/>
    <property type="match status" value="1"/>
</dbReference>
<organism evidence="3 4">
    <name type="scientific">Kroppenstedtia eburnea</name>
    <dbReference type="NCBI Taxonomy" id="714067"/>
    <lineage>
        <taxon>Bacteria</taxon>
        <taxon>Bacillati</taxon>
        <taxon>Bacillota</taxon>
        <taxon>Bacilli</taxon>
        <taxon>Bacillales</taxon>
        <taxon>Thermoactinomycetaceae</taxon>
        <taxon>Kroppenstedtia</taxon>
    </lineage>
</organism>
<gene>
    <name evidence="3" type="ORF">SAMN05421790_103328</name>
</gene>
<evidence type="ECO:0000259" key="2">
    <source>
        <dbReference type="Pfam" id="PF13470"/>
    </source>
</evidence>
<accession>A0A1N7KXJ4</accession>
<evidence type="ECO:0000313" key="3">
    <source>
        <dbReference type="EMBL" id="SIS66294.1"/>
    </source>
</evidence>
<dbReference type="OrthoDB" id="9787727at2"/>
<sequence>MKVLIDTNVVIDYLADRMPFADHAEQLLELCDQGTITGIITTNAITDIYYVVRKVAGKEKTLESLRTLCSVLEIADVGKSDVLGAMELDIPDFEDALVAQCAKKVKAECIVTRNTSDFKSSPVPAKEPAALLKQLA</sequence>
<evidence type="ECO:0000256" key="1">
    <source>
        <dbReference type="SAM" id="MobiDB-lite"/>
    </source>
</evidence>
<feature type="domain" description="PIN" evidence="2">
    <location>
        <begin position="2"/>
        <end position="115"/>
    </location>
</feature>
<name>A0A1N7KXJ4_9BACL</name>
<dbReference type="AlphaFoldDB" id="A0A1N7KXJ4"/>
<dbReference type="Gene3D" id="3.40.50.1010">
    <property type="entry name" value="5'-nuclease"/>
    <property type="match status" value="1"/>
</dbReference>
<reference evidence="4" key="1">
    <citation type="submission" date="2017-01" db="EMBL/GenBank/DDBJ databases">
        <authorList>
            <person name="Varghese N."/>
            <person name="Submissions S."/>
        </authorList>
    </citation>
    <scope>NUCLEOTIDE SEQUENCE [LARGE SCALE GENOMIC DNA]</scope>
    <source>
        <strain evidence="4">DSM 45196</strain>
    </source>
</reference>
<dbReference type="InterPro" id="IPR002716">
    <property type="entry name" value="PIN_dom"/>
</dbReference>
<keyword evidence="4" id="KW-1185">Reference proteome</keyword>
<protein>
    <submittedName>
        <fullName evidence="3">Predicted nucleic acid-binding protein, contains PIN domain</fullName>
    </submittedName>
</protein>
<dbReference type="SUPFAM" id="SSF88723">
    <property type="entry name" value="PIN domain-like"/>
    <property type="match status" value="1"/>
</dbReference>
<evidence type="ECO:0000313" key="4">
    <source>
        <dbReference type="Proteomes" id="UP000186795"/>
    </source>
</evidence>
<feature type="region of interest" description="Disordered" evidence="1">
    <location>
        <begin position="116"/>
        <end position="136"/>
    </location>
</feature>
<dbReference type="Proteomes" id="UP000186795">
    <property type="component" value="Unassembled WGS sequence"/>
</dbReference>
<dbReference type="InterPro" id="IPR029060">
    <property type="entry name" value="PIN-like_dom_sf"/>
</dbReference>
<proteinExistence type="predicted"/>
<dbReference type="EMBL" id="FTOD01000003">
    <property type="protein sequence ID" value="SIS66294.1"/>
    <property type="molecule type" value="Genomic_DNA"/>
</dbReference>
<dbReference type="RefSeq" id="WP_009709462.1">
    <property type="nucleotide sequence ID" value="NZ_CP048103.1"/>
</dbReference>